<keyword evidence="1" id="KW-0732">Signal</keyword>
<protein>
    <recommendedName>
        <fullName evidence="2">DUF302 domain-containing protein</fullName>
    </recommendedName>
</protein>
<dbReference type="AlphaFoldDB" id="A0A656HFP6"/>
<organism evidence="3 4">
    <name type="scientific">Thiothrix nivea (strain ATCC 35100 / DSM 5205 / JP2)</name>
    <dbReference type="NCBI Taxonomy" id="870187"/>
    <lineage>
        <taxon>Bacteria</taxon>
        <taxon>Pseudomonadati</taxon>
        <taxon>Pseudomonadota</taxon>
        <taxon>Gammaproteobacteria</taxon>
        <taxon>Thiotrichales</taxon>
        <taxon>Thiotrichaceae</taxon>
        <taxon>Thiothrix</taxon>
    </lineage>
</organism>
<dbReference type="Proteomes" id="UP000005317">
    <property type="component" value="Unassembled WGS sequence"/>
</dbReference>
<dbReference type="InterPro" id="IPR005180">
    <property type="entry name" value="DUF302"/>
</dbReference>
<evidence type="ECO:0000259" key="2">
    <source>
        <dbReference type="Pfam" id="PF03625"/>
    </source>
</evidence>
<sequence precursor="true">MKPPVLLTLLAWLLLNAGLAHANDNLLTVRVAQGFEPALQQVQDVLAGHGFTVAHIQKCDGGLHEMGYETDNYRVVFFGRLEDVRELSKTHPEMIPLFPFKLAVYAEGKDTILSVLNPSSLAPMLHADDSLQACLDGWEKDFRAVLADMQGSVTVALAH</sequence>
<dbReference type="SUPFAM" id="SSF103247">
    <property type="entry name" value="TT1751-like"/>
    <property type="match status" value="1"/>
</dbReference>
<dbReference type="RefSeq" id="WP_002709766.1">
    <property type="nucleotide sequence ID" value="NZ_JH651384.1"/>
</dbReference>
<feature type="chain" id="PRO_5024990655" description="DUF302 domain-containing protein" evidence="1">
    <location>
        <begin position="23"/>
        <end position="159"/>
    </location>
</feature>
<name>A0A656HFP6_THINJ</name>
<gene>
    <name evidence="3" type="ORF">Thini_3356</name>
</gene>
<evidence type="ECO:0000313" key="3">
    <source>
        <dbReference type="EMBL" id="EIJ35871.1"/>
    </source>
</evidence>
<feature type="signal peptide" evidence="1">
    <location>
        <begin position="1"/>
        <end position="22"/>
    </location>
</feature>
<proteinExistence type="predicted"/>
<evidence type="ECO:0000256" key="1">
    <source>
        <dbReference type="SAM" id="SignalP"/>
    </source>
</evidence>
<dbReference type="CDD" id="cd14797">
    <property type="entry name" value="DUF302"/>
    <property type="match status" value="1"/>
</dbReference>
<dbReference type="EMBL" id="JH651384">
    <property type="protein sequence ID" value="EIJ35871.1"/>
    <property type="molecule type" value="Genomic_DNA"/>
</dbReference>
<dbReference type="Pfam" id="PF03625">
    <property type="entry name" value="DUF302"/>
    <property type="match status" value="1"/>
</dbReference>
<evidence type="ECO:0000313" key="4">
    <source>
        <dbReference type="Proteomes" id="UP000005317"/>
    </source>
</evidence>
<reference evidence="4" key="1">
    <citation type="journal article" date="2011" name="Stand. Genomic Sci.">
        <title>Genome sequence of the filamentous, gliding Thiothrix nivea neotype strain (JP2(T)).</title>
        <authorList>
            <person name="Lapidus A."/>
            <person name="Nolan M."/>
            <person name="Lucas S."/>
            <person name="Glavina Del Rio T."/>
            <person name="Tice H."/>
            <person name="Cheng J.F."/>
            <person name="Tapia R."/>
            <person name="Han C."/>
            <person name="Goodwin L."/>
            <person name="Pitluck S."/>
            <person name="Liolios K."/>
            <person name="Pagani I."/>
            <person name="Ivanova N."/>
            <person name="Huntemann M."/>
            <person name="Mavromatis K."/>
            <person name="Mikhailova N."/>
            <person name="Pati A."/>
            <person name="Chen A."/>
            <person name="Palaniappan K."/>
            <person name="Land M."/>
            <person name="Brambilla E.M."/>
            <person name="Rohde M."/>
            <person name="Abt B."/>
            <person name="Verbarg S."/>
            <person name="Goker M."/>
            <person name="Bristow J."/>
            <person name="Eisen J.A."/>
            <person name="Markowitz V."/>
            <person name="Hugenholtz P."/>
            <person name="Kyrpides N.C."/>
            <person name="Klenk H.P."/>
            <person name="Woyke T."/>
        </authorList>
    </citation>
    <scope>NUCLEOTIDE SEQUENCE [LARGE SCALE GENOMIC DNA]</scope>
    <source>
        <strain evidence="4">ATCC 35100 / DSM 5205 / JP2</strain>
    </source>
</reference>
<keyword evidence="4" id="KW-1185">Reference proteome</keyword>
<dbReference type="OrthoDB" id="8561404at2"/>
<accession>A0A656HFP6</accession>
<dbReference type="Gene3D" id="3.30.310.70">
    <property type="entry name" value="TT1751-like domain"/>
    <property type="match status" value="1"/>
</dbReference>
<dbReference type="InterPro" id="IPR035923">
    <property type="entry name" value="TT1751-like_sf"/>
</dbReference>
<feature type="domain" description="DUF302" evidence="2">
    <location>
        <begin position="63"/>
        <end position="118"/>
    </location>
</feature>